<dbReference type="Proteomes" id="UP000095287">
    <property type="component" value="Unplaced"/>
</dbReference>
<evidence type="ECO:0000259" key="8">
    <source>
        <dbReference type="PROSITE" id="PS50157"/>
    </source>
</evidence>
<comment type="subcellular location">
    <subcellularLocation>
        <location evidence="2">Cytoplasm</location>
        <location evidence="2">Cytoskeleton</location>
        <location evidence="2">Cilium basal body</location>
    </subcellularLocation>
    <subcellularLocation>
        <location evidence="1">Cytoplasm</location>
        <location evidence="1">Cytoskeleton</location>
        <location evidence="1">Microtubule organizing center</location>
        <location evidence="1">Centrosome</location>
        <location evidence="1">Centriole</location>
    </subcellularLocation>
</comment>
<keyword evidence="6" id="KW-0966">Cell projection</keyword>
<dbReference type="GO" id="GO:0005737">
    <property type="term" value="C:cytoplasm"/>
    <property type="evidence" value="ECO:0007669"/>
    <property type="project" value="TreeGrafter"/>
</dbReference>
<keyword evidence="4" id="KW-0175">Coiled coil</keyword>
<evidence type="ECO:0000256" key="7">
    <source>
        <dbReference type="PROSITE-ProRule" id="PRU00042"/>
    </source>
</evidence>
<keyword evidence="7" id="KW-0863">Zinc-finger</keyword>
<dbReference type="PANTHER" id="PTHR21502">
    <property type="entry name" value="ZINC FINGER PROTEIN DZIP1"/>
    <property type="match status" value="1"/>
</dbReference>
<dbReference type="GO" id="GO:0008270">
    <property type="term" value="F:zinc ion binding"/>
    <property type="evidence" value="ECO:0007669"/>
    <property type="project" value="UniProtKB-KW"/>
</dbReference>
<keyword evidence="9" id="KW-1185">Reference proteome</keyword>
<dbReference type="InterPro" id="IPR032714">
    <property type="entry name" value="DZIP1_N"/>
</dbReference>
<sequence length="168" mass="19348">MDDERRQVQPDWSLIDEVSIPLLDSGVGAFEVLQSCLPSVVLCKASANHKEWTQERLLKMFRIAQLQIQHVLKSQHELSKTVSSLEETRTHLLRENKQLRQILKNSPDLSSEYFKCEHCGKLFISITFLREHIERRHPKHLDPKAEVTLPLTAQVDSSVATSVWVSHC</sequence>
<evidence type="ECO:0000256" key="5">
    <source>
        <dbReference type="ARBA" id="ARBA00023212"/>
    </source>
</evidence>
<feature type="domain" description="C2H2-type" evidence="8">
    <location>
        <begin position="114"/>
        <end position="145"/>
    </location>
</feature>
<dbReference type="InterPro" id="IPR051241">
    <property type="entry name" value="DZIP_RILPL"/>
</dbReference>
<evidence type="ECO:0000256" key="1">
    <source>
        <dbReference type="ARBA" id="ARBA00004114"/>
    </source>
</evidence>
<dbReference type="PROSITE" id="PS00028">
    <property type="entry name" value="ZINC_FINGER_C2H2_1"/>
    <property type="match status" value="1"/>
</dbReference>
<name>A0A1I7YM71_9BILA</name>
<keyword evidence="5" id="KW-0206">Cytoskeleton</keyword>
<accession>A0A1I7YM71</accession>
<evidence type="ECO:0000313" key="10">
    <source>
        <dbReference type="WBParaSite" id="L893_g1776.t1"/>
    </source>
</evidence>
<reference evidence="10" key="1">
    <citation type="submission" date="2016-11" db="UniProtKB">
        <authorList>
            <consortium name="WormBaseParasite"/>
        </authorList>
    </citation>
    <scope>IDENTIFICATION</scope>
</reference>
<keyword evidence="7" id="KW-0479">Metal-binding</keyword>
<evidence type="ECO:0000256" key="2">
    <source>
        <dbReference type="ARBA" id="ARBA00004120"/>
    </source>
</evidence>
<evidence type="ECO:0000256" key="4">
    <source>
        <dbReference type="ARBA" id="ARBA00023054"/>
    </source>
</evidence>
<protein>
    <submittedName>
        <fullName evidence="10">C2H2-type domain-containing protein</fullName>
    </submittedName>
</protein>
<dbReference type="GO" id="GO:0005814">
    <property type="term" value="C:centriole"/>
    <property type="evidence" value="ECO:0007669"/>
    <property type="project" value="UniProtKB-SubCell"/>
</dbReference>
<evidence type="ECO:0000313" key="9">
    <source>
        <dbReference type="Proteomes" id="UP000095287"/>
    </source>
</evidence>
<evidence type="ECO:0000256" key="6">
    <source>
        <dbReference type="ARBA" id="ARBA00023273"/>
    </source>
</evidence>
<keyword evidence="7" id="KW-0862">Zinc</keyword>
<keyword evidence="5" id="KW-0963">Cytoplasm</keyword>
<dbReference type="Gene3D" id="3.30.160.60">
    <property type="entry name" value="Classic Zinc Finger"/>
    <property type="match status" value="1"/>
</dbReference>
<dbReference type="AlphaFoldDB" id="A0A1I7YM71"/>
<proteinExistence type="inferred from homology"/>
<dbReference type="InterPro" id="IPR013087">
    <property type="entry name" value="Znf_C2H2_type"/>
</dbReference>
<dbReference type="PROSITE" id="PS50157">
    <property type="entry name" value="ZINC_FINGER_C2H2_2"/>
    <property type="match status" value="1"/>
</dbReference>
<comment type="similarity">
    <text evidence="3">Belongs to the DZIP C2H2-type zinc-finger protein family.</text>
</comment>
<evidence type="ECO:0000256" key="3">
    <source>
        <dbReference type="ARBA" id="ARBA00009131"/>
    </source>
</evidence>
<dbReference type="Pfam" id="PF13815">
    <property type="entry name" value="Dzip-like_N"/>
    <property type="match status" value="1"/>
</dbReference>
<organism evidence="9 10">
    <name type="scientific">Steinernema glaseri</name>
    <dbReference type="NCBI Taxonomy" id="37863"/>
    <lineage>
        <taxon>Eukaryota</taxon>
        <taxon>Metazoa</taxon>
        <taxon>Ecdysozoa</taxon>
        <taxon>Nematoda</taxon>
        <taxon>Chromadorea</taxon>
        <taxon>Rhabditida</taxon>
        <taxon>Tylenchina</taxon>
        <taxon>Panagrolaimomorpha</taxon>
        <taxon>Strongyloidoidea</taxon>
        <taxon>Steinernematidae</taxon>
        <taxon>Steinernema</taxon>
    </lineage>
</organism>
<dbReference type="WBParaSite" id="L893_g1776.t1">
    <property type="protein sequence ID" value="L893_g1776.t1"/>
    <property type="gene ID" value="L893_g1776"/>
</dbReference>
<dbReference type="PANTHER" id="PTHR21502:SF3">
    <property type="entry name" value="CILIUM ASSEMBLY PROTEIN DZIP1L"/>
    <property type="match status" value="1"/>
</dbReference>